<comment type="catalytic activity">
    <reaction evidence="8">
        <text>tRNA(Trp) + L-tryptophan + ATP = L-tryptophyl-tRNA(Trp) + AMP + diphosphate + H(+)</text>
        <dbReference type="Rhea" id="RHEA:24080"/>
        <dbReference type="Rhea" id="RHEA-COMP:9671"/>
        <dbReference type="Rhea" id="RHEA-COMP:9705"/>
        <dbReference type="ChEBI" id="CHEBI:15378"/>
        <dbReference type="ChEBI" id="CHEBI:30616"/>
        <dbReference type="ChEBI" id="CHEBI:33019"/>
        <dbReference type="ChEBI" id="CHEBI:57912"/>
        <dbReference type="ChEBI" id="CHEBI:78442"/>
        <dbReference type="ChEBI" id="CHEBI:78535"/>
        <dbReference type="ChEBI" id="CHEBI:456215"/>
        <dbReference type="EC" id="6.1.1.2"/>
    </reaction>
</comment>
<evidence type="ECO:0000256" key="4">
    <source>
        <dbReference type="ARBA" id="ARBA00022741"/>
    </source>
</evidence>
<keyword evidence="6 9" id="KW-0648">Protein biosynthesis</keyword>
<dbReference type="PANTHER" id="PTHR43766">
    <property type="entry name" value="TRYPTOPHAN--TRNA LIGASE, MITOCHONDRIAL"/>
    <property type="match status" value="1"/>
</dbReference>
<dbReference type="PANTHER" id="PTHR43766:SF1">
    <property type="entry name" value="TRYPTOPHAN--TRNA LIGASE, MITOCHONDRIAL"/>
    <property type="match status" value="1"/>
</dbReference>
<sequence>MLMAADILLYKADLVPVGKDQKQHIEIARDIAGRFNRTFKKNIFKLPEPYIPEEVAVILGTDGKRKMSKTLGNIISIFEPEEIIQKQVNGTFTDPTRKHATDPGHVEGNMVFTYLDFFGEKAKVTQLKEIYTKGQISDIEVKKYLYESLMKTFKKARERYADLIAHPEKVKKILEEGAAKARMVSTATMGEVREAIGLVNQYSFD</sequence>
<accession>A0A0G1VTC3</accession>
<evidence type="ECO:0000256" key="9">
    <source>
        <dbReference type="RuleBase" id="RU363036"/>
    </source>
</evidence>
<dbReference type="GO" id="GO:0005829">
    <property type="term" value="C:cytosol"/>
    <property type="evidence" value="ECO:0007669"/>
    <property type="project" value="TreeGrafter"/>
</dbReference>
<gene>
    <name evidence="10" type="ORF">UY48_C0054G0001</name>
</gene>
<dbReference type="GO" id="GO:0006436">
    <property type="term" value="P:tryptophanyl-tRNA aminoacylation"/>
    <property type="evidence" value="ECO:0007669"/>
    <property type="project" value="InterPro"/>
</dbReference>
<dbReference type="InterPro" id="IPR002306">
    <property type="entry name" value="Trp-tRNA-ligase"/>
</dbReference>
<keyword evidence="4 9" id="KW-0547">Nucleotide-binding</keyword>
<proteinExistence type="inferred from homology"/>
<evidence type="ECO:0000256" key="2">
    <source>
        <dbReference type="ARBA" id="ARBA00013161"/>
    </source>
</evidence>
<dbReference type="FunFam" id="1.10.240.10:FF:000005">
    <property type="entry name" value="Tryptophan--tRNA ligase"/>
    <property type="match status" value="1"/>
</dbReference>
<comment type="caution">
    <text evidence="10">The sequence shown here is derived from an EMBL/GenBank/DDBJ whole genome shotgun (WGS) entry which is preliminary data.</text>
</comment>
<keyword evidence="7 9" id="KW-0030">Aminoacyl-tRNA synthetase</keyword>
<protein>
    <recommendedName>
        <fullName evidence="2">tryptophan--tRNA ligase</fullName>
        <ecNumber evidence="2">6.1.1.2</ecNumber>
    </recommendedName>
</protein>
<dbReference type="GO" id="GO:0004830">
    <property type="term" value="F:tryptophan-tRNA ligase activity"/>
    <property type="evidence" value="ECO:0007669"/>
    <property type="project" value="UniProtKB-EC"/>
</dbReference>
<dbReference type="InterPro" id="IPR014729">
    <property type="entry name" value="Rossmann-like_a/b/a_fold"/>
</dbReference>
<reference evidence="10 11" key="1">
    <citation type="journal article" date="2015" name="Nature">
        <title>rRNA introns, odd ribosomes, and small enigmatic genomes across a large radiation of phyla.</title>
        <authorList>
            <person name="Brown C.T."/>
            <person name="Hug L.A."/>
            <person name="Thomas B.C."/>
            <person name="Sharon I."/>
            <person name="Castelle C.J."/>
            <person name="Singh A."/>
            <person name="Wilkins M.J."/>
            <person name="Williams K.H."/>
            <person name="Banfield J.F."/>
        </authorList>
    </citation>
    <scope>NUCLEOTIDE SEQUENCE [LARGE SCALE GENOMIC DNA]</scope>
</reference>
<dbReference type="SUPFAM" id="SSF52374">
    <property type="entry name" value="Nucleotidylyl transferase"/>
    <property type="match status" value="1"/>
</dbReference>
<dbReference type="EC" id="6.1.1.2" evidence="2"/>
<evidence type="ECO:0000313" key="10">
    <source>
        <dbReference type="EMBL" id="KKW09738.1"/>
    </source>
</evidence>
<dbReference type="Pfam" id="PF00579">
    <property type="entry name" value="tRNA-synt_1b"/>
    <property type="match status" value="1"/>
</dbReference>
<evidence type="ECO:0000256" key="6">
    <source>
        <dbReference type="ARBA" id="ARBA00022917"/>
    </source>
</evidence>
<dbReference type="AlphaFoldDB" id="A0A0G1VTC3"/>
<evidence type="ECO:0000256" key="5">
    <source>
        <dbReference type="ARBA" id="ARBA00022840"/>
    </source>
</evidence>
<name>A0A0G1VTC3_9BACT</name>
<dbReference type="InterPro" id="IPR002305">
    <property type="entry name" value="aa-tRNA-synth_Ic"/>
</dbReference>
<dbReference type="PRINTS" id="PR01039">
    <property type="entry name" value="TRNASYNTHTRP"/>
</dbReference>
<comment type="similarity">
    <text evidence="1 9">Belongs to the class-I aminoacyl-tRNA synthetase family.</text>
</comment>
<dbReference type="PATRIC" id="fig|1618448.3.peg.1199"/>
<dbReference type="Gene3D" id="3.40.50.620">
    <property type="entry name" value="HUPs"/>
    <property type="match status" value="1"/>
</dbReference>
<dbReference type="Gene3D" id="1.10.240.10">
    <property type="entry name" value="Tyrosyl-Transfer RNA Synthetase"/>
    <property type="match status" value="1"/>
</dbReference>
<dbReference type="InterPro" id="IPR050203">
    <property type="entry name" value="Trp-tRNA_synthetase"/>
</dbReference>
<evidence type="ECO:0000256" key="8">
    <source>
        <dbReference type="ARBA" id="ARBA00049929"/>
    </source>
</evidence>
<dbReference type="EMBL" id="LCQD01000054">
    <property type="protein sequence ID" value="KKW09738.1"/>
    <property type="molecule type" value="Genomic_DNA"/>
</dbReference>
<evidence type="ECO:0000256" key="1">
    <source>
        <dbReference type="ARBA" id="ARBA00005594"/>
    </source>
</evidence>
<evidence type="ECO:0000313" key="11">
    <source>
        <dbReference type="Proteomes" id="UP000034588"/>
    </source>
</evidence>
<evidence type="ECO:0000256" key="7">
    <source>
        <dbReference type="ARBA" id="ARBA00023146"/>
    </source>
</evidence>
<organism evidence="10 11">
    <name type="scientific">Candidatus Gottesmanbacteria bacterium GW2011_GWB1_49_7</name>
    <dbReference type="NCBI Taxonomy" id="1618448"/>
    <lineage>
        <taxon>Bacteria</taxon>
        <taxon>Candidatus Gottesmaniibacteriota</taxon>
    </lineage>
</organism>
<keyword evidence="3 9" id="KW-0436">Ligase</keyword>
<dbReference type="Proteomes" id="UP000034588">
    <property type="component" value="Unassembled WGS sequence"/>
</dbReference>
<keyword evidence="5 9" id="KW-0067">ATP-binding</keyword>
<dbReference type="GO" id="GO:0005524">
    <property type="term" value="F:ATP binding"/>
    <property type="evidence" value="ECO:0007669"/>
    <property type="project" value="UniProtKB-KW"/>
</dbReference>
<feature type="non-terminal residue" evidence="10">
    <location>
        <position position="1"/>
    </location>
</feature>
<evidence type="ECO:0000256" key="3">
    <source>
        <dbReference type="ARBA" id="ARBA00022598"/>
    </source>
</evidence>